<dbReference type="EMBL" id="FLRE01000407">
    <property type="protein sequence ID" value="SBT53457.1"/>
    <property type="molecule type" value="Genomic_DNA"/>
</dbReference>
<keyword evidence="5" id="KW-1185">Reference proteome</keyword>
<sequence length="324" mass="37708">MTCEKKTNDEIYSFFGNFDEYKNLVDTLDGNSALSKIYGYCNTLKGEGTLTKIQFADKICEKFNFLHSKLFQDGDTQKVESYNKNYCSFLNYWLNNELNGNDNSASICVKDFYDKMKKTGSNFFVKDLCGNDVYNLERYDLKNMNILYNLYRIRSRISNLEDTETSIEKSCSQHVKECYEKYKEGIINCEDNCSAFGIAMQLFKTKYNRELSLFSSTLGICKSEEIVLLPDYNDVLEEYQTERNKQLKNTTLTILIPTFGFILTSIFFKFTPFGQFLGKKIWKKNIMNSDYEKENVLLSHLSDVENINFDDGEYNVGYYSSSNS</sequence>
<dbReference type="AlphaFoldDB" id="A0A1A9ANX1"/>
<dbReference type="Proteomes" id="UP000078555">
    <property type="component" value="Unassembled WGS sequence"/>
</dbReference>
<accession>A0A1A9ANX1</accession>
<keyword evidence="1" id="KW-0472">Membrane</keyword>
<protein>
    <submittedName>
        <fullName evidence="3">PIR Superfamily Protein</fullName>
    </submittedName>
</protein>
<dbReference type="EMBL" id="FLRD01001684">
    <property type="protein sequence ID" value="SBT57918.1"/>
    <property type="molecule type" value="Genomic_DNA"/>
</dbReference>
<reference evidence="4 5" key="1">
    <citation type="submission" date="2016-05" db="EMBL/GenBank/DDBJ databases">
        <authorList>
            <person name="Naeem Raeece"/>
        </authorList>
    </citation>
    <scope>NUCLEOTIDE SEQUENCE [LARGE SCALE GENOMIC DNA]</scope>
</reference>
<organism evidence="3 5">
    <name type="scientific">Plasmodium ovale wallikeri</name>
    <dbReference type="NCBI Taxonomy" id="864142"/>
    <lineage>
        <taxon>Eukaryota</taxon>
        <taxon>Sar</taxon>
        <taxon>Alveolata</taxon>
        <taxon>Apicomplexa</taxon>
        <taxon>Aconoidasida</taxon>
        <taxon>Haemosporida</taxon>
        <taxon>Plasmodiidae</taxon>
        <taxon>Plasmodium</taxon>
        <taxon>Plasmodium (Plasmodium)</taxon>
    </lineage>
</organism>
<evidence type="ECO:0000256" key="1">
    <source>
        <dbReference type="SAM" id="Phobius"/>
    </source>
</evidence>
<proteinExistence type="predicted"/>
<keyword evidence="1" id="KW-0812">Transmembrane</keyword>
<dbReference type="Proteomes" id="UP000078550">
    <property type="component" value="Unassembled WGS sequence"/>
</dbReference>
<name>A0A1A9ANX1_PLAOA</name>
<evidence type="ECO:0000313" key="2">
    <source>
        <dbReference type="EMBL" id="SBT53457.1"/>
    </source>
</evidence>
<evidence type="ECO:0000313" key="3">
    <source>
        <dbReference type="EMBL" id="SBT57918.1"/>
    </source>
</evidence>
<reference evidence="3" key="2">
    <citation type="submission" date="2016-05" db="EMBL/GenBank/DDBJ databases">
        <authorList>
            <person name="Lavstsen T."/>
            <person name="Jespersen J.S."/>
        </authorList>
    </citation>
    <scope>NUCLEOTIDE SEQUENCE [LARGE SCALE GENOMIC DNA]</scope>
</reference>
<evidence type="ECO:0000313" key="5">
    <source>
        <dbReference type="Proteomes" id="UP000078555"/>
    </source>
</evidence>
<gene>
    <name evidence="3" type="ORF">POVWA1_084450</name>
    <name evidence="2" type="ORF">POVWA2_064190</name>
</gene>
<feature type="transmembrane region" description="Helical" evidence="1">
    <location>
        <begin position="254"/>
        <end position="277"/>
    </location>
</feature>
<dbReference type="InterPro" id="IPR008780">
    <property type="entry name" value="Plasmodium_Vir"/>
</dbReference>
<keyword evidence="1" id="KW-1133">Transmembrane helix</keyword>
<dbReference type="Pfam" id="PF05795">
    <property type="entry name" value="Plasmodium_Vir"/>
    <property type="match status" value="1"/>
</dbReference>
<evidence type="ECO:0000313" key="4">
    <source>
        <dbReference type="Proteomes" id="UP000078550"/>
    </source>
</evidence>